<sequence length="75" mass="7668">MGCCGGVAGWLVNGATSSPSPEAIASDDALQPAVKGKQPGGAWRNISLVPSSSPRTPAGMAPTELPMTTRMHRSY</sequence>
<reference evidence="2 3" key="3">
    <citation type="journal article" date="2013" name="Rice">
        <title>Improvement of the Oryza sativa Nipponbare reference genome using next generation sequence and optical map data.</title>
        <authorList>
            <person name="Kawahara Y."/>
            <person name="de la Bastide M."/>
            <person name="Hamilton J.P."/>
            <person name="Kanamori H."/>
            <person name="McCombie W.R."/>
            <person name="Ouyang S."/>
            <person name="Schwartz D.C."/>
            <person name="Tanaka T."/>
            <person name="Wu J."/>
            <person name="Zhou S."/>
            <person name="Childs K.L."/>
            <person name="Davidson R.M."/>
            <person name="Lin H."/>
            <person name="Quesada-Ocampo L."/>
            <person name="Vaillancourt B."/>
            <person name="Sakai H."/>
            <person name="Lee S.S."/>
            <person name="Kim J."/>
            <person name="Numa H."/>
            <person name="Itoh T."/>
            <person name="Buell C.R."/>
            <person name="Matsumoto T."/>
        </authorList>
    </citation>
    <scope>NUCLEOTIDE SEQUENCE [LARGE SCALE GENOMIC DNA]</scope>
    <source>
        <strain evidence="3">cv. Nipponbare</strain>
    </source>
</reference>
<organism evidence="2 3">
    <name type="scientific">Oryza sativa subsp. japonica</name>
    <name type="common">Rice</name>
    <dbReference type="NCBI Taxonomy" id="39947"/>
    <lineage>
        <taxon>Eukaryota</taxon>
        <taxon>Viridiplantae</taxon>
        <taxon>Streptophyta</taxon>
        <taxon>Embryophyta</taxon>
        <taxon>Tracheophyta</taxon>
        <taxon>Spermatophyta</taxon>
        <taxon>Magnoliopsida</taxon>
        <taxon>Liliopsida</taxon>
        <taxon>Poales</taxon>
        <taxon>Poaceae</taxon>
        <taxon>BOP clade</taxon>
        <taxon>Oryzoideae</taxon>
        <taxon>Oryzeae</taxon>
        <taxon>Oryzinae</taxon>
        <taxon>Oryza</taxon>
        <taxon>Oryza sativa</taxon>
    </lineage>
</organism>
<accession>A0A0P0W7K7</accession>
<evidence type="ECO:0000313" key="2">
    <source>
        <dbReference type="EMBL" id="BAS88141.1"/>
    </source>
</evidence>
<dbReference type="AlphaFoldDB" id="A0A0P0W7K7"/>
<name>A0A0P0W7K7_ORYSJ</name>
<dbReference type="InParanoid" id="A0A0P0W7K7"/>
<evidence type="ECO:0000256" key="1">
    <source>
        <dbReference type="SAM" id="MobiDB-lite"/>
    </source>
</evidence>
<proteinExistence type="predicted"/>
<keyword evidence="3" id="KW-1185">Reference proteome</keyword>
<gene>
    <name evidence="2" type="ordered locus">Os04g0212900</name>
    <name evidence="2" type="ORF">OSNPB_040212900</name>
</gene>
<reference evidence="3" key="1">
    <citation type="journal article" date="2005" name="Nature">
        <title>The map-based sequence of the rice genome.</title>
        <authorList>
            <consortium name="International rice genome sequencing project (IRGSP)"/>
            <person name="Matsumoto T."/>
            <person name="Wu J."/>
            <person name="Kanamori H."/>
            <person name="Katayose Y."/>
            <person name="Fujisawa M."/>
            <person name="Namiki N."/>
            <person name="Mizuno H."/>
            <person name="Yamamoto K."/>
            <person name="Antonio B.A."/>
            <person name="Baba T."/>
            <person name="Sakata K."/>
            <person name="Nagamura Y."/>
            <person name="Aoki H."/>
            <person name="Arikawa K."/>
            <person name="Arita K."/>
            <person name="Bito T."/>
            <person name="Chiden Y."/>
            <person name="Fujitsuka N."/>
            <person name="Fukunaka R."/>
            <person name="Hamada M."/>
            <person name="Harada C."/>
            <person name="Hayashi A."/>
            <person name="Hijishita S."/>
            <person name="Honda M."/>
            <person name="Hosokawa S."/>
            <person name="Ichikawa Y."/>
            <person name="Idonuma A."/>
            <person name="Iijima M."/>
            <person name="Ikeda M."/>
            <person name="Ikeno M."/>
            <person name="Ito K."/>
            <person name="Ito S."/>
            <person name="Ito T."/>
            <person name="Ito Y."/>
            <person name="Ito Y."/>
            <person name="Iwabuchi A."/>
            <person name="Kamiya K."/>
            <person name="Karasawa W."/>
            <person name="Kurita K."/>
            <person name="Katagiri S."/>
            <person name="Kikuta A."/>
            <person name="Kobayashi H."/>
            <person name="Kobayashi N."/>
            <person name="Machita K."/>
            <person name="Maehara T."/>
            <person name="Masukawa M."/>
            <person name="Mizubayashi T."/>
            <person name="Mukai Y."/>
            <person name="Nagasaki H."/>
            <person name="Nagata Y."/>
            <person name="Naito S."/>
            <person name="Nakashima M."/>
            <person name="Nakama Y."/>
            <person name="Nakamichi Y."/>
            <person name="Nakamura M."/>
            <person name="Meguro A."/>
            <person name="Negishi M."/>
            <person name="Ohta I."/>
            <person name="Ohta T."/>
            <person name="Okamoto M."/>
            <person name="Ono N."/>
            <person name="Saji S."/>
            <person name="Sakaguchi M."/>
            <person name="Sakai K."/>
            <person name="Shibata M."/>
            <person name="Shimokawa T."/>
            <person name="Song J."/>
            <person name="Takazaki Y."/>
            <person name="Terasawa K."/>
            <person name="Tsugane M."/>
            <person name="Tsuji K."/>
            <person name="Ueda S."/>
            <person name="Waki K."/>
            <person name="Yamagata H."/>
            <person name="Yamamoto M."/>
            <person name="Yamamoto S."/>
            <person name="Yamane H."/>
            <person name="Yoshiki S."/>
            <person name="Yoshihara R."/>
            <person name="Yukawa K."/>
            <person name="Zhong H."/>
            <person name="Yano M."/>
            <person name="Yuan Q."/>
            <person name="Ouyang S."/>
            <person name="Liu J."/>
            <person name="Jones K.M."/>
            <person name="Gansberger K."/>
            <person name="Moffat K."/>
            <person name="Hill J."/>
            <person name="Bera J."/>
            <person name="Fadrosh D."/>
            <person name="Jin S."/>
            <person name="Johri S."/>
            <person name="Kim M."/>
            <person name="Overton L."/>
            <person name="Reardon M."/>
            <person name="Tsitrin T."/>
            <person name="Vuong H."/>
            <person name="Weaver B."/>
            <person name="Ciecko A."/>
            <person name="Tallon L."/>
            <person name="Jackson J."/>
            <person name="Pai G."/>
            <person name="Aken S.V."/>
            <person name="Utterback T."/>
            <person name="Reidmuller S."/>
            <person name="Feldblyum T."/>
            <person name="Hsiao J."/>
            <person name="Zismann V."/>
            <person name="Iobst S."/>
            <person name="de Vazeille A.R."/>
            <person name="Buell C.R."/>
            <person name="Ying K."/>
            <person name="Li Y."/>
            <person name="Lu T."/>
            <person name="Huang Y."/>
            <person name="Zhao Q."/>
            <person name="Feng Q."/>
            <person name="Zhang L."/>
            <person name="Zhu J."/>
            <person name="Weng Q."/>
            <person name="Mu J."/>
            <person name="Lu Y."/>
            <person name="Fan D."/>
            <person name="Liu Y."/>
            <person name="Guan J."/>
            <person name="Zhang Y."/>
            <person name="Yu S."/>
            <person name="Liu X."/>
            <person name="Zhang Y."/>
            <person name="Hong G."/>
            <person name="Han B."/>
            <person name="Choisne N."/>
            <person name="Demange N."/>
            <person name="Orjeda G."/>
            <person name="Samain S."/>
            <person name="Cattolico L."/>
            <person name="Pelletier E."/>
            <person name="Couloux A."/>
            <person name="Segurens B."/>
            <person name="Wincker P."/>
            <person name="D'Hont A."/>
            <person name="Scarpelli C."/>
            <person name="Weissenbach J."/>
            <person name="Salanoubat M."/>
            <person name="Quetier F."/>
            <person name="Yu Y."/>
            <person name="Kim H.R."/>
            <person name="Rambo T."/>
            <person name="Currie J."/>
            <person name="Collura K."/>
            <person name="Luo M."/>
            <person name="Yang T."/>
            <person name="Ammiraju J.S.S."/>
            <person name="Engler F."/>
            <person name="Soderlund C."/>
            <person name="Wing R.A."/>
            <person name="Palmer L.E."/>
            <person name="de la Bastide M."/>
            <person name="Spiegel L."/>
            <person name="Nascimento L."/>
            <person name="Zutavern T."/>
            <person name="O'Shaughnessy A."/>
            <person name="Dike S."/>
            <person name="Dedhia N."/>
            <person name="Preston R."/>
            <person name="Balija V."/>
            <person name="McCombie W.R."/>
            <person name="Chow T."/>
            <person name="Chen H."/>
            <person name="Chung M."/>
            <person name="Chen C."/>
            <person name="Shaw J."/>
            <person name="Wu H."/>
            <person name="Hsiao K."/>
            <person name="Chao Y."/>
            <person name="Chu M."/>
            <person name="Cheng C."/>
            <person name="Hour A."/>
            <person name="Lee P."/>
            <person name="Lin S."/>
            <person name="Lin Y."/>
            <person name="Liou J."/>
            <person name="Liu S."/>
            <person name="Hsing Y."/>
            <person name="Raghuvanshi S."/>
            <person name="Mohanty A."/>
            <person name="Bharti A.K."/>
            <person name="Gaur A."/>
            <person name="Gupta V."/>
            <person name="Kumar D."/>
            <person name="Ravi V."/>
            <person name="Vij S."/>
            <person name="Kapur A."/>
            <person name="Khurana P."/>
            <person name="Khurana P."/>
            <person name="Khurana J.P."/>
            <person name="Tyagi A.K."/>
            <person name="Gaikwad K."/>
            <person name="Singh A."/>
            <person name="Dalal V."/>
            <person name="Srivastava S."/>
            <person name="Dixit A."/>
            <person name="Pal A.K."/>
            <person name="Ghazi I.A."/>
            <person name="Yadav M."/>
            <person name="Pandit A."/>
            <person name="Bhargava A."/>
            <person name="Sureshbabu K."/>
            <person name="Batra K."/>
            <person name="Sharma T.R."/>
            <person name="Mohapatra T."/>
            <person name="Singh N.K."/>
            <person name="Messing J."/>
            <person name="Nelson A.B."/>
            <person name="Fuks G."/>
            <person name="Kavchok S."/>
            <person name="Keizer G."/>
            <person name="Linton E."/>
            <person name="Llaca V."/>
            <person name="Song R."/>
            <person name="Tanyolac B."/>
            <person name="Young S."/>
            <person name="Ho-Il K."/>
            <person name="Hahn J.H."/>
            <person name="Sangsakoo G."/>
            <person name="Vanavichit A."/>
            <person name="de Mattos Luiz.A.T."/>
            <person name="Zimmer P.D."/>
            <person name="Malone G."/>
            <person name="Dellagostin O."/>
            <person name="de Oliveira A.C."/>
            <person name="Bevan M."/>
            <person name="Bancroft I."/>
            <person name="Minx P."/>
            <person name="Cordum H."/>
            <person name="Wilson R."/>
            <person name="Cheng Z."/>
            <person name="Jin W."/>
            <person name="Jiang J."/>
            <person name="Leong S.A."/>
            <person name="Iwama H."/>
            <person name="Gojobori T."/>
            <person name="Itoh T."/>
            <person name="Niimura Y."/>
            <person name="Fujii Y."/>
            <person name="Habara T."/>
            <person name="Sakai H."/>
            <person name="Sato Y."/>
            <person name="Wilson G."/>
            <person name="Kumar K."/>
            <person name="McCouch S."/>
            <person name="Juretic N."/>
            <person name="Hoen D."/>
            <person name="Wright S."/>
            <person name="Bruskiewich R."/>
            <person name="Bureau T."/>
            <person name="Miyao A."/>
            <person name="Hirochika H."/>
            <person name="Nishikawa T."/>
            <person name="Kadowaki K."/>
            <person name="Sugiura M."/>
            <person name="Burr B."/>
            <person name="Sasaki T."/>
        </authorList>
    </citation>
    <scope>NUCLEOTIDE SEQUENCE [LARGE SCALE GENOMIC DNA]</scope>
    <source>
        <strain evidence="3">cv. Nipponbare</strain>
    </source>
</reference>
<feature type="region of interest" description="Disordered" evidence="1">
    <location>
        <begin position="32"/>
        <end position="75"/>
    </location>
</feature>
<reference evidence="2 3" key="2">
    <citation type="journal article" date="2013" name="Plant Cell Physiol.">
        <title>Rice Annotation Project Database (RAP-DB): an integrative and interactive database for rice genomics.</title>
        <authorList>
            <person name="Sakai H."/>
            <person name="Lee S.S."/>
            <person name="Tanaka T."/>
            <person name="Numa H."/>
            <person name="Kim J."/>
            <person name="Kawahara Y."/>
            <person name="Wakimoto H."/>
            <person name="Yang C.C."/>
            <person name="Iwamoto M."/>
            <person name="Abe T."/>
            <person name="Yamada Y."/>
            <person name="Muto A."/>
            <person name="Inokuchi H."/>
            <person name="Ikemura T."/>
            <person name="Matsumoto T."/>
            <person name="Sasaki T."/>
            <person name="Itoh T."/>
        </authorList>
    </citation>
    <scope>NUCLEOTIDE SEQUENCE [LARGE SCALE GENOMIC DNA]</scope>
    <source>
        <strain evidence="3">cv. Nipponbare</strain>
    </source>
</reference>
<dbReference type="EMBL" id="AP014960">
    <property type="protein sequence ID" value="BAS88141.1"/>
    <property type="molecule type" value="Genomic_DNA"/>
</dbReference>
<dbReference type="PaxDb" id="39947-A0A0P0W7K7"/>
<protein>
    <submittedName>
        <fullName evidence="2">Os04g0212900 protein</fullName>
    </submittedName>
</protein>
<dbReference type="Proteomes" id="UP000059680">
    <property type="component" value="Chromosome 4"/>
</dbReference>
<evidence type="ECO:0000313" key="3">
    <source>
        <dbReference type="Proteomes" id="UP000059680"/>
    </source>
</evidence>